<organism evidence="15">
    <name type="scientific">Flexilinea flocculi</name>
    <dbReference type="NCBI Taxonomy" id="1678840"/>
    <lineage>
        <taxon>Bacteria</taxon>
        <taxon>Bacillati</taxon>
        <taxon>Chloroflexota</taxon>
        <taxon>Anaerolineae</taxon>
        <taxon>Anaerolineales</taxon>
        <taxon>Anaerolineaceae</taxon>
        <taxon>Flexilinea</taxon>
    </lineage>
</organism>
<dbReference type="AlphaFoldDB" id="A0A0S7BU60"/>
<dbReference type="HAMAP" id="MF_00303">
    <property type="entry name" value="Trigger_factor_Tig"/>
    <property type="match status" value="1"/>
</dbReference>
<sequence>MKIESQKLENHETKIIVEVSAEEFEPLKIQAARKIAGQAKIAGFRPGKAPYEIIRRNYGDQAIEQEALDILLEKQYEQILKEASIEPGGMGKLDKIEQIAPPKFSIIVPLAPSVNLNSYRDVREDFVEPELTETEVANAIEELKKPFAVAEPIDAPAAEGHTAYVLIKAEIEDPEAESGSRDLIKEMPYEFVIGQDTDEENSWPFAGFTKNLLGKEAGQIITTEYVYPEDTLIESLKGKKAVFTTTIQSIKKLVLPADDLEFTKNYGEFDSYEAFVEDVKKRLLIQKNHLYEDEFIDKVLSKIIDQSDIQFSLDTLEQEVNDMVEDLKHRLSHQNLDLDTYLKLKKTDMEKFLNEEIKPNAENQLKRRLVIEKFASEEKIQINFDKFKEAIASLEKSAAKELQLAKTKKDKAEITNRITTTAMNQTYSDAIFERLISIAKGENPAIESDHTDKNLDESALVKSEELITPEATDNSSSEE</sequence>
<dbReference type="EC" id="5.2.1.8" evidence="3 11"/>
<comment type="catalytic activity">
    <reaction evidence="1 11">
        <text>[protein]-peptidylproline (omega=180) = [protein]-peptidylproline (omega=0)</text>
        <dbReference type="Rhea" id="RHEA:16237"/>
        <dbReference type="Rhea" id="RHEA-COMP:10747"/>
        <dbReference type="Rhea" id="RHEA-COMP:10748"/>
        <dbReference type="ChEBI" id="CHEBI:83833"/>
        <dbReference type="ChEBI" id="CHEBI:83834"/>
        <dbReference type="EC" id="5.2.1.8"/>
    </reaction>
</comment>
<keyword evidence="9 11" id="KW-0131">Cell cycle</keyword>
<evidence type="ECO:0000256" key="4">
    <source>
        <dbReference type="ARBA" id="ARBA00016902"/>
    </source>
</evidence>
<feature type="domain" description="Trigger factor C-terminal" evidence="14">
    <location>
        <begin position="273"/>
        <end position="402"/>
    </location>
</feature>
<evidence type="ECO:0000256" key="6">
    <source>
        <dbReference type="ARBA" id="ARBA00023110"/>
    </source>
</evidence>
<dbReference type="Pfam" id="PF05698">
    <property type="entry name" value="Trigger_C"/>
    <property type="match status" value="1"/>
</dbReference>
<dbReference type="Gene3D" id="3.10.50.40">
    <property type="match status" value="1"/>
</dbReference>
<comment type="function">
    <text evidence="11">Involved in protein export. Acts as a chaperone by maintaining the newly synthesized protein in an open conformation. Functions as a peptidyl-prolyl cis-trans isomerase.</text>
</comment>
<evidence type="ECO:0000256" key="2">
    <source>
        <dbReference type="ARBA" id="ARBA00005464"/>
    </source>
</evidence>
<comment type="similarity">
    <text evidence="2 11">Belongs to the FKBP-type PPIase family. Tig subfamily.</text>
</comment>
<keyword evidence="11" id="KW-0963">Cytoplasm</keyword>
<evidence type="ECO:0000256" key="8">
    <source>
        <dbReference type="ARBA" id="ARBA00023235"/>
    </source>
</evidence>
<dbReference type="PANTHER" id="PTHR30560:SF3">
    <property type="entry name" value="TRIGGER FACTOR-LIKE PROTEIN TIG, CHLOROPLASTIC"/>
    <property type="match status" value="1"/>
</dbReference>
<dbReference type="InterPro" id="IPR037041">
    <property type="entry name" value="Trigger_fac_C_sf"/>
</dbReference>
<dbReference type="InterPro" id="IPR036611">
    <property type="entry name" value="Trigger_fac_ribosome-bd_sf"/>
</dbReference>
<evidence type="ECO:0000256" key="5">
    <source>
        <dbReference type="ARBA" id="ARBA00022618"/>
    </source>
</evidence>
<evidence type="ECO:0000313" key="15">
    <source>
        <dbReference type="EMBL" id="GAP41374.1"/>
    </source>
</evidence>
<dbReference type="PIRSF" id="PIRSF003095">
    <property type="entry name" value="Trigger_factor"/>
    <property type="match status" value="1"/>
</dbReference>
<keyword evidence="16" id="KW-1185">Reference proteome</keyword>
<dbReference type="GO" id="GO:0003755">
    <property type="term" value="F:peptidyl-prolyl cis-trans isomerase activity"/>
    <property type="evidence" value="ECO:0007669"/>
    <property type="project" value="UniProtKB-UniRule"/>
</dbReference>
<evidence type="ECO:0000313" key="16">
    <source>
        <dbReference type="Proteomes" id="UP000053370"/>
    </source>
</evidence>
<accession>A0A0S7BU60</accession>
<dbReference type="GO" id="GO:0043335">
    <property type="term" value="P:protein unfolding"/>
    <property type="evidence" value="ECO:0007669"/>
    <property type="project" value="TreeGrafter"/>
</dbReference>
<dbReference type="SUPFAM" id="SSF54534">
    <property type="entry name" value="FKBP-like"/>
    <property type="match status" value="1"/>
</dbReference>
<dbReference type="STRING" id="1678840.ATC1_131363"/>
<dbReference type="SUPFAM" id="SSF102735">
    <property type="entry name" value="Trigger factor ribosome-binding domain"/>
    <property type="match status" value="1"/>
</dbReference>
<dbReference type="GO" id="GO:0005737">
    <property type="term" value="C:cytoplasm"/>
    <property type="evidence" value="ECO:0007669"/>
    <property type="project" value="UniProtKB-SubCell"/>
</dbReference>
<evidence type="ECO:0000256" key="1">
    <source>
        <dbReference type="ARBA" id="ARBA00000971"/>
    </source>
</evidence>
<dbReference type="PANTHER" id="PTHR30560">
    <property type="entry name" value="TRIGGER FACTOR CHAPERONE AND PEPTIDYL-PROLYL CIS/TRANS ISOMERASE"/>
    <property type="match status" value="1"/>
</dbReference>
<dbReference type="GO" id="GO:0044183">
    <property type="term" value="F:protein folding chaperone"/>
    <property type="evidence" value="ECO:0007669"/>
    <property type="project" value="TreeGrafter"/>
</dbReference>
<evidence type="ECO:0000256" key="9">
    <source>
        <dbReference type="ARBA" id="ARBA00023306"/>
    </source>
</evidence>
<keyword evidence="8 11" id="KW-0413">Isomerase</keyword>
<evidence type="ECO:0000259" key="14">
    <source>
        <dbReference type="Pfam" id="PF05698"/>
    </source>
</evidence>
<evidence type="ECO:0000256" key="3">
    <source>
        <dbReference type="ARBA" id="ARBA00013194"/>
    </source>
</evidence>
<proteinExistence type="inferred from homology"/>
<protein>
    <recommendedName>
        <fullName evidence="4 11">Trigger factor</fullName>
        <shortName evidence="11">TF</shortName>
        <ecNumber evidence="3 11">5.2.1.8</ecNumber>
    </recommendedName>
    <alternativeName>
        <fullName evidence="10 11">PPIase</fullName>
    </alternativeName>
</protein>
<evidence type="ECO:0000256" key="12">
    <source>
        <dbReference type="SAM" id="MobiDB-lite"/>
    </source>
</evidence>
<dbReference type="InterPro" id="IPR008880">
    <property type="entry name" value="Trigger_fac_C"/>
</dbReference>
<dbReference type="GO" id="GO:0051083">
    <property type="term" value="P:'de novo' cotranslational protein folding"/>
    <property type="evidence" value="ECO:0007669"/>
    <property type="project" value="TreeGrafter"/>
</dbReference>
<keyword evidence="7 11" id="KW-0143">Chaperone</keyword>
<evidence type="ECO:0000256" key="7">
    <source>
        <dbReference type="ARBA" id="ARBA00023186"/>
    </source>
</evidence>
<dbReference type="InterPro" id="IPR005215">
    <property type="entry name" value="Trig_fac"/>
</dbReference>
<name>A0A0S7BU60_9CHLR</name>
<gene>
    <name evidence="11" type="primary">tig</name>
    <name evidence="15" type="ORF">ATC1_131363</name>
</gene>
<dbReference type="GO" id="GO:0051301">
    <property type="term" value="P:cell division"/>
    <property type="evidence" value="ECO:0007669"/>
    <property type="project" value="UniProtKB-KW"/>
</dbReference>
<dbReference type="Gene3D" id="1.10.3120.10">
    <property type="entry name" value="Trigger factor, C-terminal domain"/>
    <property type="match status" value="1"/>
</dbReference>
<feature type="region of interest" description="Disordered" evidence="12">
    <location>
        <begin position="443"/>
        <end position="479"/>
    </location>
</feature>
<dbReference type="SUPFAM" id="SSF109998">
    <property type="entry name" value="Triger factor/SurA peptide-binding domain-like"/>
    <property type="match status" value="1"/>
</dbReference>
<dbReference type="InterPro" id="IPR046357">
    <property type="entry name" value="PPIase_dom_sf"/>
</dbReference>
<dbReference type="InterPro" id="IPR008881">
    <property type="entry name" value="Trigger_fac_ribosome-bd_bac"/>
</dbReference>
<comment type="subcellular location">
    <subcellularLocation>
        <location evidence="11">Cytoplasm</location>
    </subcellularLocation>
    <text evidence="11">About half TF is bound to the ribosome near the polypeptide exit tunnel while the other half is free in the cytoplasm.</text>
</comment>
<evidence type="ECO:0000259" key="13">
    <source>
        <dbReference type="Pfam" id="PF05697"/>
    </source>
</evidence>
<dbReference type="InterPro" id="IPR027304">
    <property type="entry name" value="Trigger_fact/SurA_dom_sf"/>
</dbReference>
<keyword evidence="6 11" id="KW-0697">Rotamase</keyword>
<comment type="domain">
    <text evidence="11">Consists of 3 domains; the N-terminus binds the ribosome, the middle domain has PPIase activity, while the C-terminus has intrinsic chaperone activity on its own.</text>
</comment>
<dbReference type="Proteomes" id="UP000053370">
    <property type="component" value="Unassembled WGS sequence"/>
</dbReference>
<reference evidence="15" key="1">
    <citation type="journal article" date="2015" name="Genome Announc.">
        <title>Draft Genome Sequence of Anaerolineae Strain TC1, a Novel Isolate from a Methanogenic Wastewater Treatment System.</title>
        <authorList>
            <person name="Matsuura N."/>
            <person name="Tourlousse D.M."/>
            <person name="Sun L."/>
            <person name="Toyonaga M."/>
            <person name="Kuroda K."/>
            <person name="Ohashi A."/>
            <person name="Cruz R."/>
            <person name="Yamaguchi T."/>
            <person name="Sekiguchi Y."/>
        </authorList>
    </citation>
    <scope>NUCLEOTIDE SEQUENCE [LARGE SCALE GENOMIC DNA]</scope>
    <source>
        <strain evidence="15">TC1</strain>
    </source>
</reference>
<evidence type="ECO:0000256" key="11">
    <source>
        <dbReference type="HAMAP-Rule" id="MF_00303"/>
    </source>
</evidence>
<feature type="compositionally biased region" description="Basic and acidic residues" evidence="12">
    <location>
        <begin position="447"/>
        <end position="456"/>
    </location>
</feature>
<dbReference type="Gene3D" id="3.30.70.1050">
    <property type="entry name" value="Trigger factor ribosome-binding domain"/>
    <property type="match status" value="1"/>
</dbReference>
<dbReference type="GO" id="GO:0043022">
    <property type="term" value="F:ribosome binding"/>
    <property type="evidence" value="ECO:0007669"/>
    <property type="project" value="TreeGrafter"/>
</dbReference>
<keyword evidence="5 11" id="KW-0132">Cell division</keyword>
<evidence type="ECO:0000256" key="10">
    <source>
        <dbReference type="ARBA" id="ARBA00029986"/>
    </source>
</evidence>
<dbReference type="EMBL" id="DF968181">
    <property type="protein sequence ID" value="GAP41374.1"/>
    <property type="molecule type" value="Genomic_DNA"/>
</dbReference>
<dbReference type="Pfam" id="PF05697">
    <property type="entry name" value="Trigger_N"/>
    <property type="match status" value="1"/>
</dbReference>
<feature type="domain" description="Trigger factor ribosome-binding bacterial" evidence="13">
    <location>
        <begin position="1"/>
        <end position="143"/>
    </location>
</feature>
<dbReference type="RefSeq" id="WP_062282430.1">
    <property type="nucleotide sequence ID" value="NZ_DF968181.1"/>
</dbReference>
<dbReference type="NCBIfam" id="TIGR00115">
    <property type="entry name" value="tig"/>
    <property type="match status" value="1"/>
</dbReference>
<dbReference type="GO" id="GO:0015031">
    <property type="term" value="P:protein transport"/>
    <property type="evidence" value="ECO:0007669"/>
    <property type="project" value="UniProtKB-UniRule"/>
</dbReference>